<protein>
    <submittedName>
        <fullName evidence="2">Uncharacterized protein</fullName>
    </submittedName>
</protein>
<name>A0A6J4U5G4_9BACT</name>
<accession>A0A6J4U5G4</accession>
<dbReference type="EMBL" id="CADCWK010000003">
    <property type="protein sequence ID" value="CAA9541269.1"/>
    <property type="molecule type" value="Genomic_DNA"/>
</dbReference>
<evidence type="ECO:0000256" key="1">
    <source>
        <dbReference type="SAM" id="MobiDB-lite"/>
    </source>
</evidence>
<dbReference type="AlphaFoldDB" id="A0A6J4U5G4"/>
<evidence type="ECO:0000313" key="2">
    <source>
        <dbReference type="EMBL" id="CAA9541269.1"/>
    </source>
</evidence>
<reference evidence="2" key="1">
    <citation type="submission" date="2020-02" db="EMBL/GenBank/DDBJ databases">
        <authorList>
            <person name="Meier V. D."/>
        </authorList>
    </citation>
    <scope>NUCLEOTIDE SEQUENCE</scope>
    <source>
        <strain evidence="2">AVDCRST_MAG33</strain>
    </source>
</reference>
<sequence length="199" mass="22537">MIDIDNSDRVVPEFRLVPTHADTDVPSLAAIAYAAFFTEAEREEIGTFDDLPDPERARWESVAAHVARTVVPPVDQDIEQWRAEQRKELARQVKDAPYTRDVWRATMRATDLQHGLETLRTLLVQSRESAARARSYSQRLATTTRAMQVVVGTDTTRSINLIDRSQRPHDIDPTIRTPPDLSANTDRPADPHELMVRSA</sequence>
<organism evidence="2">
    <name type="scientific">uncultured Thermomicrobiales bacterium</name>
    <dbReference type="NCBI Taxonomy" id="1645740"/>
    <lineage>
        <taxon>Bacteria</taxon>
        <taxon>Pseudomonadati</taxon>
        <taxon>Thermomicrobiota</taxon>
        <taxon>Thermomicrobia</taxon>
        <taxon>Thermomicrobiales</taxon>
        <taxon>environmental samples</taxon>
    </lineage>
</organism>
<gene>
    <name evidence="2" type="ORF">AVDCRST_MAG33-32</name>
</gene>
<feature type="compositionally biased region" description="Basic and acidic residues" evidence="1">
    <location>
        <begin position="187"/>
        <end position="199"/>
    </location>
</feature>
<proteinExistence type="predicted"/>
<feature type="region of interest" description="Disordered" evidence="1">
    <location>
        <begin position="163"/>
        <end position="199"/>
    </location>
</feature>
<feature type="compositionally biased region" description="Basic and acidic residues" evidence="1">
    <location>
        <begin position="164"/>
        <end position="173"/>
    </location>
</feature>